<gene>
    <name evidence="11" type="primary">alaS</name>
    <name evidence="12" type="ORF">DN745_07425</name>
</gene>
<comment type="cofactor">
    <cofactor evidence="11">
        <name>Zn(2+)</name>
        <dbReference type="ChEBI" id="CHEBI:29105"/>
    </cofactor>
    <text evidence="11">Binds 1 zinc ion per subunit.</text>
</comment>
<dbReference type="SUPFAM" id="SSF55681">
    <property type="entry name" value="Class II aaRS and biotin synthetases"/>
    <property type="match status" value="1"/>
</dbReference>
<dbReference type="Gene3D" id="3.30.930.10">
    <property type="entry name" value="Bira Bifunctional Protein, Domain 2"/>
    <property type="match status" value="1"/>
</dbReference>
<dbReference type="SUPFAM" id="SSF55186">
    <property type="entry name" value="ThrRS/AlaRS common domain"/>
    <property type="match status" value="1"/>
</dbReference>
<evidence type="ECO:0000256" key="10">
    <source>
        <dbReference type="ARBA" id="ARBA00023146"/>
    </source>
</evidence>
<dbReference type="InterPro" id="IPR002318">
    <property type="entry name" value="Ala-tRNA-lgiase_IIc"/>
</dbReference>
<dbReference type="OrthoDB" id="9803884at2"/>
<dbReference type="InterPro" id="IPR018164">
    <property type="entry name" value="Ala-tRNA-synth_IIc_N"/>
</dbReference>
<dbReference type="GO" id="GO:0005524">
    <property type="term" value="F:ATP binding"/>
    <property type="evidence" value="ECO:0007669"/>
    <property type="project" value="UniProtKB-UniRule"/>
</dbReference>
<dbReference type="GO" id="GO:0004813">
    <property type="term" value="F:alanine-tRNA ligase activity"/>
    <property type="evidence" value="ECO:0007669"/>
    <property type="project" value="UniProtKB-UniRule"/>
</dbReference>
<keyword evidence="11" id="KW-0963">Cytoplasm</keyword>
<comment type="domain">
    <text evidence="11">Consists of three domains; the N-terminal catalytic domain, the editing domain and the C-terminal C-Ala domain. The editing domain removes incorrectly charged amino acids, while the C-Ala domain, along with tRNA(Ala), serves as a bridge to cooperatively bring together the editing and aminoacylation centers thus stimulating deacylation of misacylated tRNAs.</text>
</comment>
<evidence type="ECO:0000256" key="1">
    <source>
        <dbReference type="ARBA" id="ARBA00008226"/>
    </source>
</evidence>
<dbReference type="InterPro" id="IPR050058">
    <property type="entry name" value="Ala-tRNA_ligase"/>
</dbReference>
<dbReference type="Gene3D" id="3.30.980.10">
    <property type="entry name" value="Threonyl-trna Synthetase, Chain A, domain 2"/>
    <property type="match status" value="1"/>
</dbReference>
<dbReference type="SMART" id="SM00863">
    <property type="entry name" value="tRNA_SAD"/>
    <property type="match status" value="1"/>
</dbReference>
<dbReference type="PANTHER" id="PTHR11777">
    <property type="entry name" value="ALANYL-TRNA SYNTHETASE"/>
    <property type="match status" value="1"/>
</dbReference>
<dbReference type="InterPro" id="IPR003156">
    <property type="entry name" value="DHHA1_dom"/>
</dbReference>
<dbReference type="Gene3D" id="2.40.30.130">
    <property type="match status" value="1"/>
</dbReference>
<feature type="binding site" evidence="11">
    <location>
        <position position="589"/>
    </location>
    <ligand>
        <name>Zn(2+)</name>
        <dbReference type="ChEBI" id="CHEBI:29105"/>
    </ligand>
</feature>
<evidence type="ECO:0000313" key="13">
    <source>
        <dbReference type="Proteomes" id="UP000249799"/>
    </source>
</evidence>
<dbReference type="EC" id="6.1.1.7" evidence="11"/>
<dbReference type="FunFam" id="3.30.980.10:FF:000004">
    <property type="entry name" value="Alanine--tRNA ligase, cytoplasmic"/>
    <property type="match status" value="1"/>
</dbReference>
<dbReference type="GO" id="GO:0000049">
    <property type="term" value="F:tRNA binding"/>
    <property type="evidence" value="ECO:0007669"/>
    <property type="project" value="UniProtKB-KW"/>
</dbReference>
<keyword evidence="2 11" id="KW-0820">tRNA-binding</keyword>
<dbReference type="GO" id="GO:0005829">
    <property type="term" value="C:cytosol"/>
    <property type="evidence" value="ECO:0007669"/>
    <property type="project" value="TreeGrafter"/>
</dbReference>
<keyword evidence="5 11" id="KW-0547">Nucleotide-binding</keyword>
<dbReference type="PRINTS" id="PR00980">
    <property type="entry name" value="TRNASYNTHALA"/>
</dbReference>
<dbReference type="InterPro" id="IPR018163">
    <property type="entry name" value="Thr/Ala-tRNA-synth_IIc_edit"/>
</dbReference>
<dbReference type="InterPro" id="IPR023033">
    <property type="entry name" value="Ala_tRNA_ligase_euk/bac"/>
</dbReference>
<dbReference type="HAMAP" id="MF_00036_B">
    <property type="entry name" value="Ala_tRNA_synth_B"/>
    <property type="match status" value="1"/>
</dbReference>
<dbReference type="InterPro" id="IPR045864">
    <property type="entry name" value="aa-tRNA-synth_II/BPL/LPL"/>
</dbReference>
<evidence type="ECO:0000256" key="5">
    <source>
        <dbReference type="ARBA" id="ARBA00022741"/>
    </source>
</evidence>
<dbReference type="Pfam" id="PF01411">
    <property type="entry name" value="tRNA-synt_2c"/>
    <property type="match status" value="1"/>
</dbReference>
<dbReference type="FunFam" id="3.30.930.10:FF:000004">
    <property type="entry name" value="Alanine--tRNA ligase"/>
    <property type="match status" value="1"/>
</dbReference>
<comment type="subcellular location">
    <subcellularLocation>
        <location evidence="11">Cytoplasm</location>
    </subcellularLocation>
</comment>
<evidence type="ECO:0000256" key="6">
    <source>
        <dbReference type="ARBA" id="ARBA00022833"/>
    </source>
</evidence>
<dbReference type="KEGG" id="bsed:DN745_07425"/>
<feature type="binding site" evidence="11">
    <location>
        <position position="693"/>
    </location>
    <ligand>
        <name>Zn(2+)</name>
        <dbReference type="ChEBI" id="CHEBI:29105"/>
    </ligand>
</feature>
<dbReference type="Pfam" id="PF07973">
    <property type="entry name" value="tRNA_SAD"/>
    <property type="match status" value="1"/>
</dbReference>
<feature type="binding site" evidence="11">
    <location>
        <position position="689"/>
    </location>
    <ligand>
        <name>Zn(2+)</name>
        <dbReference type="ChEBI" id="CHEBI:29105"/>
    </ligand>
</feature>
<dbReference type="SUPFAM" id="SSF101353">
    <property type="entry name" value="Putative anticodon-binding domain of alanyl-tRNA synthetase (AlaRS)"/>
    <property type="match status" value="1"/>
</dbReference>
<comment type="catalytic activity">
    <reaction evidence="11">
        <text>tRNA(Ala) + L-alanine + ATP = L-alanyl-tRNA(Ala) + AMP + diphosphate</text>
        <dbReference type="Rhea" id="RHEA:12540"/>
        <dbReference type="Rhea" id="RHEA-COMP:9657"/>
        <dbReference type="Rhea" id="RHEA-COMP:9923"/>
        <dbReference type="ChEBI" id="CHEBI:30616"/>
        <dbReference type="ChEBI" id="CHEBI:33019"/>
        <dbReference type="ChEBI" id="CHEBI:57972"/>
        <dbReference type="ChEBI" id="CHEBI:78442"/>
        <dbReference type="ChEBI" id="CHEBI:78497"/>
        <dbReference type="ChEBI" id="CHEBI:456215"/>
        <dbReference type="EC" id="6.1.1.7"/>
    </reaction>
</comment>
<keyword evidence="9 11" id="KW-0648">Protein biosynthesis</keyword>
<feature type="binding site" evidence="11">
    <location>
        <position position="585"/>
    </location>
    <ligand>
        <name>Zn(2+)</name>
        <dbReference type="ChEBI" id="CHEBI:29105"/>
    </ligand>
</feature>
<dbReference type="InterPro" id="IPR018162">
    <property type="entry name" value="Ala-tRNA-ligase_IIc_anticod-bd"/>
</dbReference>
<dbReference type="Proteomes" id="UP000249799">
    <property type="component" value="Chromosome"/>
</dbReference>
<dbReference type="Gene3D" id="3.10.310.40">
    <property type="match status" value="1"/>
</dbReference>
<dbReference type="SUPFAM" id="SSF50447">
    <property type="entry name" value="Translation proteins"/>
    <property type="match status" value="1"/>
</dbReference>
<evidence type="ECO:0000313" key="12">
    <source>
        <dbReference type="EMBL" id="AWV89177.1"/>
    </source>
</evidence>
<dbReference type="RefSeq" id="WP_111333467.1">
    <property type="nucleotide sequence ID" value="NZ_CP030032.1"/>
</dbReference>
<keyword evidence="7 11" id="KW-0067">ATP-binding</keyword>
<evidence type="ECO:0000256" key="9">
    <source>
        <dbReference type="ARBA" id="ARBA00022917"/>
    </source>
</evidence>
<dbReference type="PROSITE" id="PS50860">
    <property type="entry name" value="AA_TRNA_LIGASE_II_ALA"/>
    <property type="match status" value="1"/>
</dbReference>
<evidence type="ECO:0000256" key="8">
    <source>
        <dbReference type="ARBA" id="ARBA00022884"/>
    </source>
</evidence>
<keyword evidence="10 11" id="KW-0030">Aminoacyl-tRNA synthetase</keyword>
<evidence type="ECO:0000256" key="2">
    <source>
        <dbReference type="ARBA" id="ARBA00022555"/>
    </source>
</evidence>
<dbReference type="InterPro" id="IPR012947">
    <property type="entry name" value="tRNA_SAD"/>
</dbReference>
<comment type="function">
    <text evidence="11">Catalyzes the attachment of alanine to tRNA(Ala) in a two-step reaction: alanine is first activated by ATP to form Ala-AMP and then transferred to the acceptor end of tRNA(Ala). Also edits incorrectly charged Ser-tRNA(Ala) and Gly-tRNA(Ala) via its editing domain.</text>
</comment>
<reference evidence="12 13" key="1">
    <citation type="submission" date="2018-06" db="EMBL/GenBank/DDBJ databases">
        <title>Lujinxingia sediminis gen. nov. sp. nov., a new facultative anaerobic member of the class Deltaproteobacteria, and proposal of Lujinxingaceae fam. nov.</title>
        <authorList>
            <person name="Guo L.-Y."/>
            <person name="Li C.-M."/>
            <person name="Wang S."/>
            <person name="Du Z.-J."/>
        </authorList>
    </citation>
    <scope>NUCLEOTIDE SEQUENCE [LARGE SCALE GENOMIC DNA]</scope>
    <source>
        <strain evidence="12 13">FA350</strain>
    </source>
</reference>
<evidence type="ECO:0000256" key="4">
    <source>
        <dbReference type="ARBA" id="ARBA00022723"/>
    </source>
</evidence>
<accession>A0A2Z4FJJ5</accession>
<dbReference type="EMBL" id="CP030032">
    <property type="protein sequence ID" value="AWV89177.1"/>
    <property type="molecule type" value="Genomic_DNA"/>
</dbReference>
<sequence>MTPHDIRASFLKYFADQDHKVLPSAPVVPEGDPTLLFTNAGMNQFKDMLLGNETRDYKRATTVQKCVRAGGKHNDLDEVGKDGRHLTFFEMLGNWSFGDYYKRKSIEWAWDYLLNVLKLDPERLYITNYKDDDEAAAIWRDEIGIAPEHMLRLGDIEKGDEENFWSMGPTGPCGPCTEIHYDSHPEYGPFEFVEGYDDERVVEIWNLVFMEYNRDEDGELHPLPMKSVDTGLGLDRVAMIKAGRDSVFQTELFTPIIETTLGLLKASNSELFANVKTDENGHLEDREAFYALEDFTGFSVIADHVRTVTFALCDGAKFSNEGRGYVLRRILRRAVRFGRNLGFEGPFLHKVSAVVVSEYSDIYPELAAVGKEAAELIRLEEERFFRNIDRGIELFETAANAAIAEKRSELGGEEVFQLHATFGFPPDLTELMAEEKGLSIDWKAYEQLWQTHQETSRGKDVYADTAGVGDWVTILDEDDSVFVGYETLSATASITRYRALGDGRYQVLLTQTPFYAESGGQVGDQGVLRGEDGAVLLKVLDAQKAPIGIIHLVEAAAKDVDEDALKATFTAEVDAERRRLTIANHTATHLLHAALRDIVSDSIFQSGSLVSPERLRFDFSHGEAVSPEQLRAIEERVNRQIRDAHPVTIHAEVTRERAVDEMGAMAIFGEKYGNTVRVVEIPGESVELCGGTHVANTSDINLFRIVSESGVAAGIRRIEALSADGALASYRAEADQLREVARILKTDTHHLLSRAESLMAEKSDLQRQVDQLGQKLANSASGDLVSDAADIDGVQVIAAKISVEKRDQMLAYADKLREKIKGEGAVLLAGELDGKATLVCVVTQEAFKGRGLKAGDLVNAAAKYIDGRGGGRPTLAQAGGTKVKGLQPAIDNFEAIVKEALAK</sequence>
<dbReference type="GO" id="GO:0008270">
    <property type="term" value="F:zinc ion binding"/>
    <property type="evidence" value="ECO:0007669"/>
    <property type="project" value="UniProtKB-UniRule"/>
</dbReference>
<dbReference type="InterPro" id="IPR018165">
    <property type="entry name" value="Ala-tRNA-synth_IIc_core"/>
</dbReference>
<keyword evidence="8 11" id="KW-0694">RNA-binding</keyword>
<dbReference type="GO" id="GO:0002161">
    <property type="term" value="F:aminoacyl-tRNA deacylase activity"/>
    <property type="evidence" value="ECO:0007669"/>
    <property type="project" value="TreeGrafter"/>
</dbReference>
<proteinExistence type="inferred from homology"/>
<keyword evidence="13" id="KW-1185">Reference proteome</keyword>
<dbReference type="NCBIfam" id="TIGR00344">
    <property type="entry name" value="alaS"/>
    <property type="match status" value="1"/>
</dbReference>
<keyword evidence="4 11" id="KW-0479">Metal-binding</keyword>
<dbReference type="Gene3D" id="6.10.250.550">
    <property type="match status" value="1"/>
</dbReference>
<dbReference type="FunFam" id="3.10.310.40:FF:000001">
    <property type="entry name" value="Alanine--tRNA ligase"/>
    <property type="match status" value="1"/>
</dbReference>
<dbReference type="PANTHER" id="PTHR11777:SF9">
    <property type="entry name" value="ALANINE--TRNA LIGASE, CYTOPLASMIC"/>
    <property type="match status" value="1"/>
</dbReference>
<evidence type="ECO:0000256" key="3">
    <source>
        <dbReference type="ARBA" id="ARBA00022598"/>
    </source>
</evidence>
<dbReference type="InterPro" id="IPR009000">
    <property type="entry name" value="Transl_B-barrel_sf"/>
</dbReference>
<dbReference type="GO" id="GO:0006419">
    <property type="term" value="P:alanyl-tRNA aminoacylation"/>
    <property type="evidence" value="ECO:0007669"/>
    <property type="project" value="UniProtKB-UniRule"/>
</dbReference>
<dbReference type="Pfam" id="PF02272">
    <property type="entry name" value="DHHA1"/>
    <property type="match status" value="1"/>
</dbReference>
<name>A0A2Z4FJJ5_9DELT</name>
<evidence type="ECO:0000256" key="11">
    <source>
        <dbReference type="HAMAP-Rule" id="MF_00036"/>
    </source>
</evidence>
<dbReference type="CDD" id="cd00673">
    <property type="entry name" value="AlaRS_core"/>
    <property type="match status" value="1"/>
</dbReference>
<keyword evidence="6 11" id="KW-0862">Zinc</keyword>
<evidence type="ECO:0000256" key="7">
    <source>
        <dbReference type="ARBA" id="ARBA00022840"/>
    </source>
</evidence>
<protein>
    <recommendedName>
        <fullName evidence="11">Alanine--tRNA ligase</fullName>
        <ecNumber evidence="11">6.1.1.7</ecNumber>
    </recommendedName>
    <alternativeName>
        <fullName evidence="11">Alanyl-tRNA synthetase</fullName>
        <shortName evidence="11">AlaRS</shortName>
    </alternativeName>
</protein>
<organism evidence="12 13">
    <name type="scientific">Bradymonas sediminis</name>
    <dbReference type="NCBI Taxonomy" id="1548548"/>
    <lineage>
        <taxon>Bacteria</taxon>
        <taxon>Deltaproteobacteria</taxon>
        <taxon>Bradymonadales</taxon>
        <taxon>Bradymonadaceae</taxon>
        <taxon>Bradymonas</taxon>
    </lineage>
</organism>
<dbReference type="Gene3D" id="3.30.54.20">
    <property type="match status" value="1"/>
</dbReference>
<dbReference type="AlphaFoldDB" id="A0A2Z4FJJ5"/>
<keyword evidence="3 11" id="KW-0436">Ligase</keyword>
<comment type="similarity">
    <text evidence="1 11">Belongs to the class-II aminoacyl-tRNA synthetase family.</text>
</comment>